<organism evidence="3 4">
    <name type="scientific">Melipona bicolor</name>
    <dbReference type="NCBI Taxonomy" id="60889"/>
    <lineage>
        <taxon>Eukaryota</taxon>
        <taxon>Metazoa</taxon>
        <taxon>Ecdysozoa</taxon>
        <taxon>Arthropoda</taxon>
        <taxon>Hexapoda</taxon>
        <taxon>Insecta</taxon>
        <taxon>Pterygota</taxon>
        <taxon>Neoptera</taxon>
        <taxon>Endopterygota</taxon>
        <taxon>Hymenoptera</taxon>
        <taxon>Apocrita</taxon>
        <taxon>Aculeata</taxon>
        <taxon>Apoidea</taxon>
        <taxon>Anthophila</taxon>
        <taxon>Apidae</taxon>
        <taxon>Melipona</taxon>
    </lineage>
</organism>
<feature type="coiled-coil region" evidence="1">
    <location>
        <begin position="128"/>
        <end position="162"/>
    </location>
</feature>
<dbReference type="EMBL" id="JAHYIQ010000003">
    <property type="protein sequence ID" value="KAK1133754.1"/>
    <property type="molecule type" value="Genomic_DNA"/>
</dbReference>
<keyword evidence="1" id="KW-0175">Coiled coil</keyword>
<evidence type="ECO:0000313" key="3">
    <source>
        <dbReference type="EMBL" id="KAK1133754.1"/>
    </source>
</evidence>
<comment type="caution">
    <text evidence="3">The sequence shown here is derived from an EMBL/GenBank/DDBJ whole genome shotgun (WGS) entry which is preliminary data.</text>
</comment>
<feature type="compositionally biased region" description="Basic and acidic residues" evidence="2">
    <location>
        <begin position="31"/>
        <end position="43"/>
    </location>
</feature>
<proteinExistence type="predicted"/>
<accession>A0AA40G9U9</accession>
<sequence>MQQEDDNYRSEFTSCNVIPEKLQETPRTGFGRRDIMSSQEVKRRINYTPQKTPDKHPKTPQEPFKKDAKSQLEAAKRKSLSPRKETPEKIQKTCSSGKFINTLIAQWSKHMGVQTPVQSSGVQENSIAEEMKQMYAIEERKVQKLQKKLQVAEETISLLSASHEAELRTKEEILQHNKEKRLIVLFSRLNSDWESITKYYYEISESLKGFQQHKDNLSKLYNDVILTQQSTVKKLQQELSTMKLKYDEQRNIVSTMENKIKNQEKRIHEMIIAETELKKQFQDMKNKSILEKNHLHNVHAEEKLELMKKQENLTSMNQELQVQLQKITEEKQNLTTAFTEKDDEITKLQENIITCKNKIEDLLSQNTELSSKYERLIIKKEELSKQLQSKEQEIEKLQENLNARQQIESSLAQDLNIIDNKYKNIRSDFTNVQNKLEEAQIQNLNLEQSLQVMKHDNEYKIVELNKKIEFLEKEKERVCLEKHSKILELERAYKLLEEKHKASLKQEYDVKLRLNEALNKMNEDNQKKQTNYLDQHTKTSRNKIQNLQERIQPLVQCNITEVKELESQTQKSQVCDMKEEQFQDQENVDRSKIISKDKNEISDLEQDVYSFTNIKFNDELSNISDSTENHSYLFRDKNTTYSNTQIERKQKKENKDNTTTRKRIFKTRGIRLRQYVTPKSLQYGTPGKILKK</sequence>
<evidence type="ECO:0000256" key="2">
    <source>
        <dbReference type="SAM" id="MobiDB-lite"/>
    </source>
</evidence>
<protein>
    <submittedName>
        <fullName evidence="3">Uncharacterized protein</fullName>
    </submittedName>
</protein>
<feature type="coiled-coil region" evidence="1">
    <location>
        <begin position="299"/>
        <end position="531"/>
    </location>
</feature>
<gene>
    <name evidence="3" type="ORF">K0M31_011549</name>
</gene>
<dbReference type="Proteomes" id="UP001177670">
    <property type="component" value="Unassembled WGS sequence"/>
</dbReference>
<feature type="compositionally biased region" description="Basic and acidic residues" evidence="2">
    <location>
        <begin position="52"/>
        <end position="91"/>
    </location>
</feature>
<evidence type="ECO:0000313" key="4">
    <source>
        <dbReference type="Proteomes" id="UP001177670"/>
    </source>
</evidence>
<feature type="region of interest" description="Disordered" evidence="2">
    <location>
        <begin position="1"/>
        <end position="91"/>
    </location>
</feature>
<keyword evidence="4" id="KW-1185">Reference proteome</keyword>
<evidence type="ECO:0000256" key="1">
    <source>
        <dbReference type="SAM" id="Coils"/>
    </source>
</evidence>
<reference evidence="3" key="1">
    <citation type="submission" date="2021-10" db="EMBL/GenBank/DDBJ databases">
        <title>Melipona bicolor Genome sequencing and assembly.</title>
        <authorList>
            <person name="Araujo N.S."/>
            <person name="Arias M.C."/>
        </authorList>
    </citation>
    <scope>NUCLEOTIDE SEQUENCE</scope>
    <source>
        <strain evidence="3">USP_2M_L1-L4_2017</strain>
        <tissue evidence="3">Whole body</tissue>
    </source>
</reference>
<feature type="coiled-coil region" evidence="1">
    <location>
        <begin position="232"/>
        <end position="273"/>
    </location>
</feature>
<name>A0AA40G9U9_9HYME</name>
<dbReference type="AlphaFoldDB" id="A0AA40G9U9"/>